<evidence type="ECO:0000313" key="2">
    <source>
        <dbReference type="EMBL" id="MBK1631247.1"/>
    </source>
</evidence>
<dbReference type="Pfam" id="PF09955">
    <property type="entry name" value="DUF2189"/>
    <property type="match status" value="1"/>
</dbReference>
<sequence>MATLTHPDMRSGAPVNISRVPVEQPLQWLQRGWEDLRHNPGPSLAYGLLVSLFGALVLTFWSHPFLIAGSISGFLLVGPLLTTGLVELSRRRERGEPLSFDASLSALGRHREALVRFSVGLLVIAAVWFAVSTVLLATVLGSAAPSLGATVWGSLLDQVSRGQLLSYFAVGGILAAIVFARSVVAVPMIVDRDTSAAQAVRTSHRVTLKDLPAMLIWASFIVLLTVLGFASFLVGMVVVFPLLGHATWHAYRDLVQ</sequence>
<protein>
    <recommendedName>
        <fullName evidence="4">DUF2189 domain-containing protein</fullName>
    </recommendedName>
</protein>
<dbReference type="InterPro" id="IPR018692">
    <property type="entry name" value="DUF2189"/>
</dbReference>
<keyword evidence="1" id="KW-0812">Transmembrane</keyword>
<dbReference type="EMBL" id="NRRV01000023">
    <property type="protein sequence ID" value="MBK1631247.1"/>
    <property type="molecule type" value="Genomic_DNA"/>
</dbReference>
<accession>A0ABS1CH52</accession>
<feature type="transmembrane region" description="Helical" evidence="1">
    <location>
        <begin position="164"/>
        <end position="190"/>
    </location>
</feature>
<feature type="transmembrane region" description="Helical" evidence="1">
    <location>
        <begin position="44"/>
        <end position="61"/>
    </location>
</feature>
<evidence type="ECO:0008006" key="4">
    <source>
        <dbReference type="Google" id="ProtNLM"/>
    </source>
</evidence>
<feature type="transmembrane region" description="Helical" evidence="1">
    <location>
        <begin position="211"/>
        <end position="244"/>
    </location>
</feature>
<reference evidence="2 3" key="1">
    <citation type="journal article" date="2020" name="Microorganisms">
        <title>Osmotic Adaptation and Compatible Solute Biosynthesis of Phototrophic Bacteria as Revealed from Genome Analyses.</title>
        <authorList>
            <person name="Imhoff J.F."/>
            <person name="Rahn T."/>
            <person name="Kunzel S."/>
            <person name="Keller A."/>
            <person name="Neulinger S.C."/>
        </authorList>
    </citation>
    <scope>NUCLEOTIDE SEQUENCE [LARGE SCALE GENOMIC DNA]</scope>
    <source>
        <strain evidence="2 3">DSM 6210</strain>
    </source>
</reference>
<comment type="caution">
    <text evidence="2">The sequence shown here is derived from an EMBL/GenBank/DDBJ whole genome shotgun (WGS) entry which is preliminary data.</text>
</comment>
<dbReference type="RefSeq" id="WP_200237175.1">
    <property type="nucleotide sequence ID" value="NZ_NRRV01000023.1"/>
</dbReference>
<keyword evidence="1" id="KW-0472">Membrane</keyword>
<evidence type="ECO:0000256" key="1">
    <source>
        <dbReference type="SAM" id="Phobius"/>
    </source>
</evidence>
<evidence type="ECO:0000313" key="3">
    <source>
        <dbReference type="Proteomes" id="UP000748752"/>
    </source>
</evidence>
<keyword evidence="1" id="KW-1133">Transmembrane helix</keyword>
<name>A0ABS1CH52_9GAMM</name>
<organism evidence="2 3">
    <name type="scientific">Thiohalocapsa halophila</name>
    <dbReference type="NCBI Taxonomy" id="69359"/>
    <lineage>
        <taxon>Bacteria</taxon>
        <taxon>Pseudomonadati</taxon>
        <taxon>Pseudomonadota</taxon>
        <taxon>Gammaproteobacteria</taxon>
        <taxon>Chromatiales</taxon>
        <taxon>Chromatiaceae</taxon>
        <taxon>Thiohalocapsa</taxon>
    </lineage>
</organism>
<dbReference type="Proteomes" id="UP000748752">
    <property type="component" value="Unassembled WGS sequence"/>
</dbReference>
<feature type="transmembrane region" description="Helical" evidence="1">
    <location>
        <begin position="119"/>
        <end position="144"/>
    </location>
</feature>
<keyword evidence="3" id="KW-1185">Reference proteome</keyword>
<feature type="transmembrane region" description="Helical" evidence="1">
    <location>
        <begin position="67"/>
        <end position="86"/>
    </location>
</feature>
<proteinExistence type="predicted"/>
<gene>
    <name evidence="2" type="ORF">CKO31_10950</name>
</gene>